<evidence type="ECO:0000256" key="6">
    <source>
        <dbReference type="ARBA" id="ARBA00023136"/>
    </source>
</evidence>
<dbReference type="GO" id="GO:0044874">
    <property type="term" value="P:lipoprotein localization to outer membrane"/>
    <property type="evidence" value="ECO:0007669"/>
    <property type="project" value="TreeGrafter"/>
</dbReference>
<keyword evidence="3" id="KW-1003">Cell membrane</keyword>
<dbReference type="GO" id="GO:0098797">
    <property type="term" value="C:plasma membrane protein complex"/>
    <property type="evidence" value="ECO:0007669"/>
    <property type="project" value="TreeGrafter"/>
</dbReference>
<evidence type="ECO:0000256" key="4">
    <source>
        <dbReference type="ARBA" id="ARBA00022692"/>
    </source>
</evidence>
<keyword evidence="4 7" id="KW-0812">Transmembrane</keyword>
<comment type="caution">
    <text evidence="10">The sequence shown here is derived from an EMBL/GenBank/DDBJ whole genome shotgun (WGS) entry which is preliminary data.</text>
</comment>
<dbReference type="PANTHER" id="PTHR30489">
    <property type="entry name" value="LIPOPROTEIN-RELEASING SYSTEM TRANSMEMBRANE PROTEIN LOLE"/>
    <property type="match status" value="1"/>
</dbReference>
<evidence type="ECO:0000259" key="9">
    <source>
        <dbReference type="Pfam" id="PF12704"/>
    </source>
</evidence>
<dbReference type="EMBL" id="LNQE01000906">
    <property type="protein sequence ID" value="KUG23446.1"/>
    <property type="molecule type" value="Genomic_DNA"/>
</dbReference>
<feature type="transmembrane region" description="Helical" evidence="7">
    <location>
        <begin position="391"/>
        <end position="411"/>
    </location>
</feature>
<evidence type="ECO:0000256" key="5">
    <source>
        <dbReference type="ARBA" id="ARBA00022989"/>
    </source>
</evidence>
<keyword evidence="10" id="KW-0449">Lipoprotein</keyword>
<feature type="domain" description="MacB-like periplasmic core" evidence="9">
    <location>
        <begin position="26"/>
        <end position="256"/>
    </location>
</feature>
<evidence type="ECO:0000256" key="3">
    <source>
        <dbReference type="ARBA" id="ARBA00022475"/>
    </source>
</evidence>
<keyword evidence="5 7" id="KW-1133">Transmembrane helix</keyword>
<dbReference type="InterPro" id="IPR051447">
    <property type="entry name" value="Lipoprotein-release_system"/>
</dbReference>
<keyword evidence="6 7" id="KW-0472">Membrane</keyword>
<feature type="transmembrane region" description="Helical" evidence="7">
    <location>
        <begin position="20"/>
        <end position="47"/>
    </location>
</feature>
<comment type="subcellular location">
    <subcellularLocation>
        <location evidence="1">Cell membrane</location>
        <topology evidence="1">Multi-pass membrane protein</topology>
    </subcellularLocation>
</comment>
<accession>A0A0W8FRF7</accession>
<dbReference type="GO" id="GO:0042953">
    <property type="term" value="P:lipoprotein transport"/>
    <property type="evidence" value="ECO:0007669"/>
    <property type="project" value="InterPro"/>
</dbReference>
<evidence type="ECO:0000256" key="7">
    <source>
        <dbReference type="SAM" id="Phobius"/>
    </source>
</evidence>
<sequence>MIPYEFFISRRYLSAKRKQIFVSIITFISIFGIFLGVAALIIVLAVMNGFEEDLRTKILGIKSHIELTTDMTGPMKNYQQVQEKIAGIEGVVASTPFIYSQAMIRNGNGVTGVVMRALETQSAFKVINLGKIKEGNIEYLNEIPQEISKNFKNENLSLEGIVIGKEMARNMGIFLYDPITIISPVSISTPMGMVPRMKKFIVVGIFESGFYEYDSTLAFLSLKSCQDFLQMGDTVTGIEIKVDNIYKADIIAQKIQKKLGFPFWAQNWMQMNKNFFSALQLEKRVMFIILSLIVLVAAFNIISTLIMIVMEKSKDIAILKSMGATASSIMKIFIYQGLIIGIIGTTLGCIAGVAIAFNIQKVSLFIEKLFHFKFLPGDVYYLSELPSKVNYGDVTIIVLGTLLICFLSTIYPSLRASKSDPAEALRYE</sequence>
<feature type="transmembrane region" description="Helical" evidence="7">
    <location>
        <begin position="332"/>
        <end position="359"/>
    </location>
</feature>
<dbReference type="Pfam" id="PF02687">
    <property type="entry name" value="FtsX"/>
    <property type="match status" value="1"/>
</dbReference>
<dbReference type="InterPro" id="IPR025857">
    <property type="entry name" value="MacB_PCD"/>
</dbReference>
<feature type="domain" description="ABC3 transporter permease C-terminal" evidence="8">
    <location>
        <begin position="288"/>
        <end position="421"/>
    </location>
</feature>
<dbReference type="InterPro" id="IPR011925">
    <property type="entry name" value="LolCE_TM"/>
</dbReference>
<dbReference type="PANTHER" id="PTHR30489:SF0">
    <property type="entry name" value="LIPOPROTEIN-RELEASING SYSTEM TRANSMEMBRANE PROTEIN LOLE"/>
    <property type="match status" value="1"/>
</dbReference>
<feature type="transmembrane region" description="Helical" evidence="7">
    <location>
        <begin position="285"/>
        <end position="311"/>
    </location>
</feature>
<gene>
    <name evidence="10" type="ORF">ASZ90_006752</name>
</gene>
<name>A0A0W8FRF7_9ZZZZ</name>
<reference evidence="10" key="1">
    <citation type="journal article" date="2015" name="Proc. Natl. Acad. Sci. U.S.A.">
        <title>Networks of energetic and metabolic interactions define dynamics in microbial communities.</title>
        <authorList>
            <person name="Embree M."/>
            <person name="Liu J.K."/>
            <person name="Al-Bassam M.M."/>
            <person name="Zengler K."/>
        </authorList>
    </citation>
    <scope>NUCLEOTIDE SEQUENCE</scope>
</reference>
<keyword evidence="2" id="KW-0813">Transport</keyword>
<dbReference type="AlphaFoldDB" id="A0A0W8FRF7"/>
<dbReference type="NCBIfam" id="TIGR02212">
    <property type="entry name" value="lolCE"/>
    <property type="match status" value="1"/>
</dbReference>
<dbReference type="InterPro" id="IPR003838">
    <property type="entry name" value="ABC3_permease_C"/>
</dbReference>
<evidence type="ECO:0000259" key="8">
    <source>
        <dbReference type="Pfam" id="PF02687"/>
    </source>
</evidence>
<evidence type="ECO:0000256" key="1">
    <source>
        <dbReference type="ARBA" id="ARBA00004651"/>
    </source>
</evidence>
<evidence type="ECO:0000313" key="10">
    <source>
        <dbReference type="EMBL" id="KUG23446.1"/>
    </source>
</evidence>
<evidence type="ECO:0000256" key="2">
    <source>
        <dbReference type="ARBA" id="ARBA00022448"/>
    </source>
</evidence>
<dbReference type="Pfam" id="PF12704">
    <property type="entry name" value="MacB_PCD"/>
    <property type="match status" value="1"/>
</dbReference>
<proteinExistence type="predicted"/>
<organism evidence="10">
    <name type="scientific">hydrocarbon metagenome</name>
    <dbReference type="NCBI Taxonomy" id="938273"/>
    <lineage>
        <taxon>unclassified sequences</taxon>
        <taxon>metagenomes</taxon>
        <taxon>ecological metagenomes</taxon>
    </lineage>
</organism>
<protein>
    <submittedName>
        <fullName evidence="10">Lipoprotein releasing system transmembrane protein lole</fullName>
    </submittedName>
</protein>